<reference evidence="1 2" key="1">
    <citation type="submission" date="2019-07" db="EMBL/GenBank/DDBJ databases">
        <title>Microlunatus dokdonensis sp. nov. isolated from the rhizospheric soil of the wild plant Elymus tsukushiensis.</title>
        <authorList>
            <person name="Ghim S.-Y."/>
            <person name="Hwang Y.-J."/>
            <person name="Son J.-S."/>
            <person name="Shin J.-H."/>
        </authorList>
    </citation>
    <scope>NUCLEOTIDE SEQUENCE [LARGE SCALE GENOMIC DNA]</scope>
    <source>
        <strain evidence="1 2">KUDC0627</strain>
    </source>
</reference>
<evidence type="ECO:0000313" key="1">
    <source>
        <dbReference type="EMBL" id="QDP94865.1"/>
    </source>
</evidence>
<dbReference type="Proteomes" id="UP000319263">
    <property type="component" value="Chromosome"/>
</dbReference>
<dbReference type="KEGG" id="mik:FOE78_02070"/>
<keyword evidence="2" id="KW-1185">Reference proteome</keyword>
<dbReference type="RefSeq" id="WP_143984852.1">
    <property type="nucleotide sequence ID" value="NZ_CP041692.1"/>
</dbReference>
<accession>A0A516PUJ5</accession>
<name>A0A516PUJ5_9ACTN</name>
<proteinExistence type="predicted"/>
<dbReference type="EMBL" id="CP041692">
    <property type="protein sequence ID" value="QDP94865.1"/>
    <property type="molecule type" value="Genomic_DNA"/>
</dbReference>
<gene>
    <name evidence="1" type="ORF">FOE78_02070</name>
</gene>
<organism evidence="1 2">
    <name type="scientific">Microlunatus elymi</name>
    <dbReference type="NCBI Taxonomy" id="2596828"/>
    <lineage>
        <taxon>Bacteria</taxon>
        <taxon>Bacillati</taxon>
        <taxon>Actinomycetota</taxon>
        <taxon>Actinomycetes</taxon>
        <taxon>Propionibacteriales</taxon>
        <taxon>Propionibacteriaceae</taxon>
        <taxon>Microlunatus</taxon>
    </lineage>
</organism>
<dbReference type="AlphaFoldDB" id="A0A516PUJ5"/>
<sequence>MLKSTGAWDWRLAGPDMFSYQGGAFEAAMLQPRLDLMCDVLDRIPADVWNRSVWRPYERR</sequence>
<evidence type="ECO:0000313" key="2">
    <source>
        <dbReference type="Proteomes" id="UP000319263"/>
    </source>
</evidence>
<protein>
    <submittedName>
        <fullName evidence="1">Uncharacterized protein</fullName>
    </submittedName>
</protein>
<dbReference type="OrthoDB" id="3812641at2"/>